<dbReference type="AlphaFoldDB" id="A0A2N9EY33"/>
<protein>
    <recommendedName>
        <fullName evidence="7">Heme O synthase</fullName>
    </recommendedName>
</protein>
<feature type="transmembrane region" description="Helical" evidence="8">
    <location>
        <begin position="113"/>
        <end position="137"/>
    </location>
</feature>
<dbReference type="Pfam" id="PF13966">
    <property type="entry name" value="zf-RVT"/>
    <property type="match status" value="1"/>
</dbReference>
<feature type="transmembrane region" description="Helical" evidence="8">
    <location>
        <begin position="91"/>
        <end position="107"/>
    </location>
</feature>
<reference evidence="10" key="1">
    <citation type="submission" date="2018-02" db="EMBL/GenBank/DDBJ databases">
        <authorList>
            <person name="Cohen D.B."/>
            <person name="Kent A.D."/>
        </authorList>
    </citation>
    <scope>NUCLEOTIDE SEQUENCE</scope>
</reference>
<dbReference type="FunFam" id="1.10.357.140:FF:000006">
    <property type="entry name" value="Protoheme IX farnesyltransferase, mitochondrial"/>
    <property type="match status" value="1"/>
</dbReference>
<accession>A0A2N9EY33</accession>
<evidence type="ECO:0000256" key="5">
    <source>
        <dbReference type="ARBA" id="ARBA00023133"/>
    </source>
</evidence>
<feature type="transmembrane region" description="Helical" evidence="8">
    <location>
        <begin position="518"/>
        <end position="540"/>
    </location>
</feature>
<dbReference type="PANTHER" id="PTHR43448">
    <property type="entry name" value="PROTOHEME IX FARNESYLTRANSFERASE, MITOCHONDRIAL"/>
    <property type="match status" value="1"/>
</dbReference>
<feature type="domain" description="Reverse transcriptase zinc-binding" evidence="9">
    <location>
        <begin position="351"/>
        <end position="399"/>
    </location>
</feature>
<dbReference type="GO" id="GO:0006784">
    <property type="term" value="P:heme A biosynthetic process"/>
    <property type="evidence" value="ECO:0007669"/>
    <property type="project" value="TreeGrafter"/>
</dbReference>
<feature type="transmembrane region" description="Helical" evidence="8">
    <location>
        <begin position="158"/>
        <end position="179"/>
    </location>
</feature>
<keyword evidence="3 8" id="KW-0812">Transmembrane</keyword>
<feature type="transmembrane region" description="Helical" evidence="8">
    <location>
        <begin position="450"/>
        <end position="471"/>
    </location>
</feature>
<gene>
    <name evidence="10" type="ORF">FSB_LOCUS7443</name>
</gene>
<dbReference type="EMBL" id="OIVN01000397">
    <property type="protein sequence ID" value="SPC79561.1"/>
    <property type="molecule type" value="Genomic_DNA"/>
</dbReference>
<evidence type="ECO:0000259" key="9">
    <source>
        <dbReference type="Pfam" id="PF13966"/>
    </source>
</evidence>
<proteinExistence type="predicted"/>
<dbReference type="Gene3D" id="1.10.357.140">
    <property type="entry name" value="UbiA prenyltransferase"/>
    <property type="match status" value="1"/>
</dbReference>
<dbReference type="GO" id="GO:0008495">
    <property type="term" value="F:protoheme IX farnesyltransferase activity"/>
    <property type="evidence" value="ECO:0007669"/>
    <property type="project" value="InterPro"/>
</dbReference>
<evidence type="ECO:0000256" key="8">
    <source>
        <dbReference type="SAM" id="Phobius"/>
    </source>
</evidence>
<evidence type="ECO:0000256" key="6">
    <source>
        <dbReference type="ARBA" id="ARBA00023136"/>
    </source>
</evidence>
<keyword evidence="2" id="KW-0808">Transferase</keyword>
<evidence type="ECO:0000256" key="1">
    <source>
        <dbReference type="ARBA" id="ARBA00004141"/>
    </source>
</evidence>
<keyword evidence="4 8" id="KW-1133">Transmembrane helix</keyword>
<keyword evidence="6 8" id="KW-0472">Membrane</keyword>
<feature type="transmembrane region" description="Helical" evidence="8">
    <location>
        <begin position="552"/>
        <end position="571"/>
    </location>
</feature>
<dbReference type="GO" id="GO:0005739">
    <property type="term" value="C:mitochondrion"/>
    <property type="evidence" value="ECO:0007669"/>
    <property type="project" value="TreeGrafter"/>
</dbReference>
<dbReference type="Pfam" id="PF01040">
    <property type="entry name" value="UbiA"/>
    <property type="match status" value="2"/>
</dbReference>
<sequence>MWRRSSLSLSQTLTFSSSKLLQFQSYGAVRPLYSSSSSPSSSSSAPNSFDLGFPKPDGTPAFSATALDLSSLASTARHYARCYWELSKARLSMLVVATSGTGFVLASGTAVDFAGLCWTCAGTMMVAASANSLNQVFEIKNDARMKRTRLRPLPSGRITIPHAVTWASSVGLAGTALLASKANMLAAGLAASNLILYAFVYTPLKQIHPVNTWVGAVVGAIPPLLGSDSVLKVCVIMFGSGFRAQDQLGAGTLSIIKSVQVGYGSNVRFWHDWWCGEQPLQHAFSRLFSLAQNKEAVVTDCMGWNVDQIHWDIIFHRALQDWELDLLAEFFTLLYSVQINRWGRHYWVDAYSAALGKILTVDNLRKRRIIIVDWCCMCKHQGDSVDNLLLHCDMARELWSMVLCLFGVQRVMRLRVVDMLASWKGRYGRHRFGAIPSWAAASGQVSLNGMILPAALYFWQIPHFMALAYMCRNDYAAGGFKMFSLADASGRRTALVALRNSLYLIPLGYLAYDWGVTSGWFCLESSLLTLAITAAAFSFYRDRTAQKARRMFHASLLYLPVFMAGLLFHRLPDNQQCIKEDYSGRIVELSSSSETLVEESENVNGIEMMRSTVRKQARPPVAYASVAPFPFLPAPSYAVP</sequence>
<dbReference type="GO" id="GO:0016020">
    <property type="term" value="C:membrane"/>
    <property type="evidence" value="ECO:0007669"/>
    <property type="project" value="UniProtKB-SubCell"/>
</dbReference>
<feature type="transmembrane region" description="Helical" evidence="8">
    <location>
        <begin position="185"/>
        <end position="204"/>
    </location>
</feature>
<name>A0A2N9EY33_FAGSY</name>
<comment type="subcellular location">
    <subcellularLocation>
        <location evidence="1">Membrane</location>
        <topology evidence="1">Multi-pass membrane protein</topology>
    </subcellularLocation>
</comment>
<dbReference type="InterPro" id="IPR026960">
    <property type="entry name" value="RVT-Znf"/>
</dbReference>
<dbReference type="InterPro" id="IPR044878">
    <property type="entry name" value="UbiA_sf"/>
</dbReference>
<evidence type="ECO:0000256" key="7">
    <source>
        <dbReference type="ARBA" id="ARBA00030253"/>
    </source>
</evidence>
<evidence type="ECO:0000256" key="2">
    <source>
        <dbReference type="ARBA" id="ARBA00022679"/>
    </source>
</evidence>
<dbReference type="PANTHER" id="PTHR43448:SF2">
    <property type="entry name" value="PROTOHEME IX FARNESYLTRANSFERASE, MITOCHONDRIAL"/>
    <property type="match status" value="1"/>
</dbReference>
<organism evidence="10">
    <name type="scientific">Fagus sylvatica</name>
    <name type="common">Beechnut</name>
    <dbReference type="NCBI Taxonomy" id="28930"/>
    <lineage>
        <taxon>Eukaryota</taxon>
        <taxon>Viridiplantae</taxon>
        <taxon>Streptophyta</taxon>
        <taxon>Embryophyta</taxon>
        <taxon>Tracheophyta</taxon>
        <taxon>Spermatophyta</taxon>
        <taxon>Magnoliopsida</taxon>
        <taxon>eudicotyledons</taxon>
        <taxon>Gunneridae</taxon>
        <taxon>Pentapetalae</taxon>
        <taxon>rosids</taxon>
        <taxon>fabids</taxon>
        <taxon>Fagales</taxon>
        <taxon>Fagaceae</taxon>
        <taxon>Fagus</taxon>
    </lineage>
</organism>
<evidence type="ECO:0000256" key="4">
    <source>
        <dbReference type="ARBA" id="ARBA00022989"/>
    </source>
</evidence>
<keyword evidence="5" id="KW-0350">Heme biosynthesis</keyword>
<dbReference type="InterPro" id="IPR000537">
    <property type="entry name" value="UbiA_prenyltransferase"/>
</dbReference>
<evidence type="ECO:0000313" key="10">
    <source>
        <dbReference type="EMBL" id="SPC79561.1"/>
    </source>
</evidence>
<evidence type="ECO:0000256" key="3">
    <source>
        <dbReference type="ARBA" id="ARBA00022692"/>
    </source>
</evidence>
<dbReference type="InterPro" id="IPR006369">
    <property type="entry name" value="Protohaem_IX_farnesylTrfase"/>
</dbReference>
<dbReference type="CDD" id="cd13957">
    <property type="entry name" value="PT_UbiA_Cox10"/>
    <property type="match status" value="1"/>
</dbReference>